<feature type="region of interest" description="Disordered" evidence="12">
    <location>
        <begin position="33"/>
        <end position="85"/>
    </location>
</feature>
<dbReference type="Gene3D" id="3.30.50.10">
    <property type="entry name" value="Erythroid Transcription Factor GATA-1, subunit A"/>
    <property type="match status" value="1"/>
</dbReference>
<accession>A0A8M1KST1</accession>
<keyword evidence="4" id="KW-0863">Zinc-finger</keyword>
<name>A0A8M1KST1_CLUHA</name>
<comment type="similarity">
    <text evidence="1">Belongs to the nuclear hormone receptor family. NR3 subfamily.</text>
</comment>
<evidence type="ECO:0000256" key="10">
    <source>
        <dbReference type="ARBA" id="ARBA00023170"/>
    </source>
</evidence>
<gene>
    <name evidence="15" type="primary">esrrga</name>
</gene>
<dbReference type="PANTHER" id="PTHR48092">
    <property type="entry name" value="KNIRPS-RELATED PROTEIN-RELATED"/>
    <property type="match status" value="1"/>
</dbReference>
<keyword evidence="10 15" id="KW-0675">Receptor</keyword>
<evidence type="ECO:0000256" key="9">
    <source>
        <dbReference type="ARBA" id="ARBA00023163"/>
    </source>
</evidence>
<dbReference type="PROSITE" id="PS51030">
    <property type="entry name" value="NUCLEAR_REC_DBD_2"/>
    <property type="match status" value="1"/>
</dbReference>
<keyword evidence="5" id="KW-0862">Zinc</keyword>
<keyword evidence="11" id="KW-0539">Nucleus</keyword>
<evidence type="ECO:0000256" key="4">
    <source>
        <dbReference type="ARBA" id="ARBA00022771"/>
    </source>
</evidence>
<evidence type="ECO:0000313" key="14">
    <source>
        <dbReference type="Proteomes" id="UP000515152"/>
    </source>
</evidence>
<keyword evidence="14" id="KW-1185">Reference proteome</keyword>
<dbReference type="Proteomes" id="UP000515152">
    <property type="component" value="Chromosome 14"/>
</dbReference>
<dbReference type="InterPro" id="IPR001628">
    <property type="entry name" value="Znf_hrmn_rcpt"/>
</dbReference>
<evidence type="ECO:0000256" key="7">
    <source>
        <dbReference type="ARBA" id="ARBA00023121"/>
    </source>
</evidence>
<keyword evidence="6" id="KW-0805">Transcription regulation</keyword>
<evidence type="ECO:0000256" key="2">
    <source>
        <dbReference type="ARBA" id="ARBA00022665"/>
    </source>
</evidence>
<dbReference type="SUPFAM" id="SSF57716">
    <property type="entry name" value="Glucocorticoid receptor-like (DNA-binding domain)"/>
    <property type="match status" value="1"/>
</dbReference>
<dbReference type="CTD" id="405890"/>
<evidence type="ECO:0000313" key="15">
    <source>
        <dbReference type="RefSeq" id="XP_042565705.1"/>
    </source>
</evidence>
<keyword evidence="7" id="KW-0446">Lipid-binding</keyword>
<evidence type="ECO:0000256" key="3">
    <source>
        <dbReference type="ARBA" id="ARBA00022723"/>
    </source>
</evidence>
<dbReference type="AlphaFoldDB" id="A0A8M1KST1"/>
<dbReference type="GeneID" id="105911207"/>
<dbReference type="GO" id="GO:0005496">
    <property type="term" value="F:steroid binding"/>
    <property type="evidence" value="ECO:0007669"/>
    <property type="project" value="UniProtKB-KW"/>
</dbReference>
<evidence type="ECO:0000256" key="6">
    <source>
        <dbReference type="ARBA" id="ARBA00023015"/>
    </source>
</evidence>
<evidence type="ECO:0000256" key="12">
    <source>
        <dbReference type="SAM" id="MobiDB-lite"/>
    </source>
</evidence>
<sequence length="247" mass="26794">MDSVEVSLPECFSLHSDQELLCRMSSKDRHIESSCPSYIKTEPSSPASLTDSINHHSPGGSSDASGSYSSTMNGHQNGLDSPTLYGPNAGLGPNAAAAAAAAAAKRYEDCSSTITEDSQIKCEYMLNSMPKRLCLVCGDIASGYHYGVASCEACKAFFKRTIQGNIEYSCPATNECEITKRRRKSCQACRFMKCLTVGMMREGKRGGECVWMCVCMCVCVSPWTAKVSYTHTNNDNVCILVECVVVY</sequence>
<keyword evidence="8" id="KW-0238">DNA-binding</keyword>
<feature type="compositionally biased region" description="Polar residues" evidence="12">
    <location>
        <begin position="71"/>
        <end position="80"/>
    </location>
</feature>
<evidence type="ECO:0000259" key="13">
    <source>
        <dbReference type="PROSITE" id="PS51030"/>
    </source>
</evidence>
<dbReference type="Pfam" id="PF00105">
    <property type="entry name" value="zf-C4"/>
    <property type="match status" value="1"/>
</dbReference>
<dbReference type="InterPro" id="IPR013088">
    <property type="entry name" value="Znf_NHR/GATA"/>
</dbReference>
<proteinExistence type="inferred from homology"/>
<dbReference type="GO" id="GO:0008270">
    <property type="term" value="F:zinc ion binding"/>
    <property type="evidence" value="ECO:0007669"/>
    <property type="project" value="UniProtKB-KW"/>
</dbReference>
<protein>
    <submittedName>
        <fullName evidence="15">Estrogen-related receptor gamma a isoform X3</fullName>
    </submittedName>
</protein>
<dbReference type="FunFam" id="3.30.50.10:FF:000139">
    <property type="entry name" value="Estrogen receptor beta a variant b"/>
    <property type="match status" value="1"/>
</dbReference>
<dbReference type="GO" id="GO:0043565">
    <property type="term" value="F:sequence-specific DNA binding"/>
    <property type="evidence" value="ECO:0007669"/>
    <property type="project" value="InterPro"/>
</dbReference>
<organism evidence="14 15">
    <name type="scientific">Clupea harengus</name>
    <name type="common">Atlantic herring</name>
    <dbReference type="NCBI Taxonomy" id="7950"/>
    <lineage>
        <taxon>Eukaryota</taxon>
        <taxon>Metazoa</taxon>
        <taxon>Chordata</taxon>
        <taxon>Craniata</taxon>
        <taxon>Vertebrata</taxon>
        <taxon>Euteleostomi</taxon>
        <taxon>Actinopterygii</taxon>
        <taxon>Neopterygii</taxon>
        <taxon>Teleostei</taxon>
        <taxon>Clupei</taxon>
        <taxon>Clupeiformes</taxon>
        <taxon>Clupeoidei</taxon>
        <taxon>Clupeidae</taxon>
        <taxon>Clupea</taxon>
    </lineage>
</organism>
<keyword evidence="2" id="KW-0754">Steroid-binding</keyword>
<evidence type="ECO:0000256" key="5">
    <source>
        <dbReference type="ARBA" id="ARBA00022833"/>
    </source>
</evidence>
<feature type="domain" description="Nuclear receptor" evidence="13">
    <location>
        <begin position="131"/>
        <end position="206"/>
    </location>
</feature>
<feature type="compositionally biased region" description="Low complexity" evidence="12">
    <location>
        <begin position="57"/>
        <end position="70"/>
    </location>
</feature>
<dbReference type="GO" id="GO:0003700">
    <property type="term" value="F:DNA-binding transcription factor activity"/>
    <property type="evidence" value="ECO:0007669"/>
    <property type="project" value="InterPro"/>
</dbReference>
<dbReference type="InterPro" id="IPR050200">
    <property type="entry name" value="Nuclear_hormone_rcpt_NR3"/>
</dbReference>
<dbReference type="PROSITE" id="PS00031">
    <property type="entry name" value="NUCLEAR_REC_DBD_1"/>
    <property type="match status" value="1"/>
</dbReference>
<evidence type="ECO:0000256" key="11">
    <source>
        <dbReference type="ARBA" id="ARBA00023242"/>
    </source>
</evidence>
<feature type="compositionally biased region" description="Polar residues" evidence="12">
    <location>
        <begin position="42"/>
        <end position="52"/>
    </location>
</feature>
<keyword evidence="3" id="KW-0479">Metal-binding</keyword>
<dbReference type="SMART" id="SM00399">
    <property type="entry name" value="ZnF_C4"/>
    <property type="match status" value="1"/>
</dbReference>
<evidence type="ECO:0000256" key="1">
    <source>
        <dbReference type="ARBA" id="ARBA00005413"/>
    </source>
</evidence>
<reference evidence="15" key="1">
    <citation type="submission" date="2025-08" db="UniProtKB">
        <authorList>
            <consortium name="RefSeq"/>
        </authorList>
    </citation>
    <scope>IDENTIFICATION</scope>
</reference>
<dbReference type="PRINTS" id="PR00047">
    <property type="entry name" value="STROIDFINGER"/>
</dbReference>
<keyword evidence="9" id="KW-0804">Transcription</keyword>
<dbReference type="RefSeq" id="XP_042565705.1">
    <property type="nucleotide sequence ID" value="XM_042709771.1"/>
</dbReference>
<evidence type="ECO:0000256" key="8">
    <source>
        <dbReference type="ARBA" id="ARBA00023125"/>
    </source>
</evidence>